<evidence type="ECO:0000313" key="2">
    <source>
        <dbReference type="Proteomes" id="UP000827872"/>
    </source>
</evidence>
<keyword evidence="2" id="KW-1185">Reference proteome</keyword>
<protein>
    <submittedName>
        <fullName evidence="1">Uncharacterized protein</fullName>
    </submittedName>
</protein>
<name>A0ACB8F9P5_9SAUR</name>
<evidence type="ECO:0000313" key="1">
    <source>
        <dbReference type="EMBL" id="KAH8002129.1"/>
    </source>
</evidence>
<reference evidence="1" key="1">
    <citation type="submission" date="2021-08" db="EMBL/GenBank/DDBJ databases">
        <title>The first chromosome-level gecko genome reveals the dynamic sex chromosomes of Neotropical dwarf geckos (Sphaerodactylidae: Sphaerodactylus).</title>
        <authorList>
            <person name="Pinto B.J."/>
            <person name="Keating S.E."/>
            <person name="Gamble T."/>
        </authorList>
    </citation>
    <scope>NUCLEOTIDE SEQUENCE</scope>
    <source>
        <strain evidence="1">TG3544</strain>
    </source>
</reference>
<dbReference type="Proteomes" id="UP000827872">
    <property type="component" value="Linkage Group LG08"/>
</dbReference>
<organism evidence="1 2">
    <name type="scientific">Sphaerodactylus townsendi</name>
    <dbReference type="NCBI Taxonomy" id="933632"/>
    <lineage>
        <taxon>Eukaryota</taxon>
        <taxon>Metazoa</taxon>
        <taxon>Chordata</taxon>
        <taxon>Craniata</taxon>
        <taxon>Vertebrata</taxon>
        <taxon>Euteleostomi</taxon>
        <taxon>Lepidosauria</taxon>
        <taxon>Squamata</taxon>
        <taxon>Bifurcata</taxon>
        <taxon>Gekkota</taxon>
        <taxon>Sphaerodactylidae</taxon>
        <taxon>Sphaerodactylus</taxon>
    </lineage>
</organism>
<comment type="caution">
    <text evidence="1">The sequence shown here is derived from an EMBL/GenBank/DDBJ whole genome shotgun (WGS) entry which is preliminary data.</text>
</comment>
<accession>A0ACB8F9P5</accession>
<dbReference type="EMBL" id="CM037621">
    <property type="protein sequence ID" value="KAH8002129.1"/>
    <property type="molecule type" value="Genomic_DNA"/>
</dbReference>
<proteinExistence type="predicted"/>
<sequence>MCKHEQRHPPATYFRKPLQYSYCFRFFTFVESQVSSGSNGRTVGNSDSAGEINLKCGAMRKNITLWLFAAAFLLPSGHEASVFYSDREANQVLKIQKRANSFLEELKGGFLERECYEEQCDFEEASEIFKTKEATMEICYSKNMTMIYSTPISDISNLDGDQCENVTCVNGTCVDSFERFSCVCNSGWEGHLCQHDNAFFHHFFYCSCYPVTNYTNCSIDNGGCDHFCHEDEVKDQRSCSCASGYQLKDDHTSCQTVVEFPCGRVVDPQSPISGLNIKLISGKPGKKGDSPWQVMLINGAGKFKCGGVLIHPTWVLTAAHCLEGEGVFKLKFGKYHRWRTDDGEQAIFTDKLVPHENYSRSTSDNDIALLHLAHPVFFNKYVLPICLPIKNLAEEQLMKEGTRMVVTGWGSQSGNSANNYTSVLNYIEIPVAPRNECVHAMHNSVSDNMLCAGIVGDQRDSCHGDSGGPMVTQFKNTWFLVGLVSWGEGCGKLDNFGIYTKVSSYLEWINQQIKAPLKPEKGK</sequence>
<gene>
    <name evidence="1" type="ORF">K3G42_020643</name>
</gene>